<dbReference type="AlphaFoldDB" id="A0A7J7E0A6"/>
<keyword evidence="3" id="KW-1185">Reference proteome</keyword>
<sequence length="335" mass="38895">MFAKKLDVNEYSQDLIQEKAASIDFKIDEIKVRCDLVTEQAVHPVNRFSRQNVIQTLYIHTTRTDCFGLSFSRSPIYFFAFFVSFLLQSPSDLTGLTQTKSCHFGGSLVPSVREYRKEGRSLIPKLSHIRKFIQLVEEKKKRALEKKEAPLKWEQKLEAAAKAKADAEAKDKKSRALKHQRRSVSESDTESDNNSSDGGRKNRRTHKKHRKHAHSDSGDNEKRKDKRSSRRKPKRRSSDSSDDGSDEFLSGSDEDRRKKRSYRRHKHQCDSDSSASDFSSDDREDEMSRSRRSAKHHKRHRQSEYVDADSPSERTWCNTKKPWEAPQMPLSISIY</sequence>
<feature type="compositionally biased region" description="Basic residues" evidence="1">
    <location>
        <begin position="290"/>
        <end position="301"/>
    </location>
</feature>
<proteinExistence type="predicted"/>
<evidence type="ECO:0000313" key="3">
    <source>
        <dbReference type="Proteomes" id="UP000593562"/>
    </source>
</evidence>
<feature type="compositionally biased region" description="Basic residues" evidence="1">
    <location>
        <begin position="257"/>
        <end position="267"/>
    </location>
</feature>
<evidence type="ECO:0000313" key="2">
    <source>
        <dbReference type="EMBL" id="KAF5751874.1"/>
    </source>
</evidence>
<dbReference type="PANTHER" id="PTHR37715:SF1">
    <property type="entry name" value="OS01G0120700 PROTEIN"/>
    <property type="match status" value="1"/>
</dbReference>
<reference evidence="2 3" key="1">
    <citation type="journal article" date="2020" name="Nat. Commun.">
        <title>Genome of Tripterygium wilfordii and identification of cytochrome P450 involved in triptolide biosynthesis.</title>
        <authorList>
            <person name="Tu L."/>
            <person name="Su P."/>
            <person name="Zhang Z."/>
            <person name="Gao L."/>
            <person name="Wang J."/>
            <person name="Hu T."/>
            <person name="Zhou J."/>
            <person name="Zhang Y."/>
            <person name="Zhao Y."/>
            <person name="Liu Y."/>
            <person name="Song Y."/>
            <person name="Tong Y."/>
            <person name="Lu Y."/>
            <person name="Yang J."/>
            <person name="Xu C."/>
            <person name="Jia M."/>
            <person name="Peters R.J."/>
            <person name="Huang L."/>
            <person name="Gao W."/>
        </authorList>
    </citation>
    <scope>NUCLEOTIDE SEQUENCE [LARGE SCALE GENOMIC DNA]</scope>
    <source>
        <strain evidence="3">cv. XIE 37</strain>
        <tissue evidence="2">Leaf</tissue>
    </source>
</reference>
<protein>
    <submittedName>
        <fullName evidence="2">Uncharacterized protein</fullName>
    </submittedName>
</protein>
<dbReference type="PANTHER" id="PTHR37715">
    <property type="entry name" value="OS01G0120700 PROTEIN"/>
    <property type="match status" value="1"/>
</dbReference>
<feature type="region of interest" description="Disordered" evidence="1">
    <location>
        <begin position="164"/>
        <end position="319"/>
    </location>
</feature>
<dbReference type="EMBL" id="JAAARO010000002">
    <property type="protein sequence ID" value="KAF5751874.1"/>
    <property type="molecule type" value="Genomic_DNA"/>
</dbReference>
<feature type="compositionally biased region" description="Basic and acidic residues" evidence="1">
    <location>
        <begin position="214"/>
        <end position="223"/>
    </location>
</feature>
<evidence type="ECO:0000256" key="1">
    <source>
        <dbReference type="SAM" id="MobiDB-lite"/>
    </source>
</evidence>
<feature type="compositionally biased region" description="Basic residues" evidence="1">
    <location>
        <begin position="224"/>
        <end position="235"/>
    </location>
</feature>
<feature type="compositionally biased region" description="Basic residues" evidence="1">
    <location>
        <begin position="201"/>
        <end position="213"/>
    </location>
</feature>
<feature type="compositionally biased region" description="Basic residues" evidence="1">
    <location>
        <begin position="172"/>
        <end position="182"/>
    </location>
</feature>
<dbReference type="Proteomes" id="UP000593562">
    <property type="component" value="Unassembled WGS sequence"/>
</dbReference>
<accession>A0A7J7E0A6</accession>
<dbReference type="InParanoid" id="A0A7J7E0A6"/>
<organism evidence="2 3">
    <name type="scientific">Tripterygium wilfordii</name>
    <name type="common">Thunder God vine</name>
    <dbReference type="NCBI Taxonomy" id="458696"/>
    <lineage>
        <taxon>Eukaryota</taxon>
        <taxon>Viridiplantae</taxon>
        <taxon>Streptophyta</taxon>
        <taxon>Embryophyta</taxon>
        <taxon>Tracheophyta</taxon>
        <taxon>Spermatophyta</taxon>
        <taxon>Magnoliopsida</taxon>
        <taxon>eudicotyledons</taxon>
        <taxon>Gunneridae</taxon>
        <taxon>Pentapetalae</taxon>
        <taxon>rosids</taxon>
        <taxon>fabids</taxon>
        <taxon>Celastrales</taxon>
        <taxon>Celastraceae</taxon>
        <taxon>Tripterygium</taxon>
    </lineage>
</organism>
<name>A0A7J7E0A6_TRIWF</name>
<gene>
    <name evidence="2" type="ORF">HS088_TW02G00893</name>
</gene>
<comment type="caution">
    <text evidence="2">The sequence shown here is derived from an EMBL/GenBank/DDBJ whole genome shotgun (WGS) entry which is preliminary data.</text>
</comment>